<dbReference type="AlphaFoldDB" id="A0A5B8IZV3"/>
<dbReference type="PANTHER" id="PTHR23416:SF23">
    <property type="entry name" value="ACETYLTRANSFERASE C18B11.09C-RELATED"/>
    <property type="match status" value="1"/>
</dbReference>
<geneLocation type="plasmid" evidence="3 4">
    <name>unnamed1</name>
</geneLocation>
<dbReference type="PANTHER" id="PTHR23416">
    <property type="entry name" value="SIALIC ACID SYNTHASE-RELATED"/>
    <property type="match status" value="1"/>
</dbReference>
<evidence type="ECO:0000313" key="3">
    <source>
        <dbReference type="EMBL" id="QDY70481.1"/>
    </source>
</evidence>
<sequence>MTAHGTRKPDDQRALPVLGAPTFSLNHRMSRLLWIICWLIGARWTPPGWMPLRRALLTAFGAKIHPTARVRSSVRIWWPGHLEMAPHSSLGPKVNCYNVAPVTLHGRANISQGAHLCTAGHDIDRPDFPMRASAITVGADAWIAAEAFVGPGVHIGEGAVLGARGVAMRSLDPWVVYAGNPAKALRNRQPFNFETFSSSR</sequence>
<name>A0A5B8IZV3_9RHOB</name>
<keyword evidence="2 3" id="KW-0808">Transferase</keyword>
<dbReference type="RefSeq" id="WP_146365899.1">
    <property type="nucleotide sequence ID" value="NZ_CP042262.1"/>
</dbReference>
<dbReference type="OrthoDB" id="9815592at2"/>
<keyword evidence="3" id="KW-0614">Plasmid</keyword>
<dbReference type="CDD" id="cd05825">
    <property type="entry name" value="LbH_wcaF_like"/>
    <property type="match status" value="1"/>
</dbReference>
<protein>
    <submittedName>
        <fullName evidence="3">Putative colanic acid biosynthesis acetyltransferase</fullName>
    </submittedName>
</protein>
<evidence type="ECO:0000256" key="1">
    <source>
        <dbReference type="ARBA" id="ARBA00007274"/>
    </source>
</evidence>
<gene>
    <name evidence="3" type="ORF">FPZ52_12285</name>
</gene>
<comment type="similarity">
    <text evidence="1">Belongs to the transferase hexapeptide repeat family.</text>
</comment>
<evidence type="ECO:0000313" key="4">
    <source>
        <dbReference type="Proteomes" id="UP000318483"/>
    </source>
</evidence>
<dbReference type="InterPro" id="IPR051159">
    <property type="entry name" value="Hexapeptide_acetyltransf"/>
</dbReference>
<reference evidence="3 4" key="1">
    <citation type="submission" date="2019-07" db="EMBL/GenBank/DDBJ databases">
        <title>Litoreibacter alkalisoli sp. nov., isolated from saline-alkaline soil.</title>
        <authorList>
            <person name="Wang S."/>
            <person name="Xu L."/>
            <person name="Xing Y.-T."/>
            <person name="Sun J.-Q."/>
        </authorList>
    </citation>
    <scope>NUCLEOTIDE SEQUENCE [LARGE SCALE GENOMIC DNA]</scope>
    <source>
        <strain evidence="3 4">LN3S51</strain>
        <plasmid evidence="3 4">unnamed1</plasmid>
    </source>
</reference>
<dbReference type="KEGG" id="lit:FPZ52_12285"/>
<accession>A0A5B8IZV3</accession>
<proteinExistence type="inferred from homology"/>
<dbReference type="GO" id="GO:0005829">
    <property type="term" value="C:cytosol"/>
    <property type="evidence" value="ECO:0007669"/>
    <property type="project" value="TreeGrafter"/>
</dbReference>
<dbReference type="EMBL" id="CP042262">
    <property type="protein sequence ID" value="QDY70481.1"/>
    <property type="molecule type" value="Genomic_DNA"/>
</dbReference>
<dbReference type="InterPro" id="IPR011004">
    <property type="entry name" value="Trimer_LpxA-like_sf"/>
</dbReference>
<dbReference type="SUPFAM" id="SSF51161">
    <property type="entry name" value="Trimeric LpxA-like enzymes"/>
    <property type="match status" value="1"/>
</dbReference>
<organism evidence="3 4">
    <name type="scientific">Qingshengfaniella alkalisoli</name>
    <dbReference type="NCBI Taxonomy" id="2599296"/>
    <lineage>
        <taxon>Bacteria</taxon>
        <taxon>Pseudomonadati</taxon>
        <taxon>Pseudomonadota</taxon>
        <taxon>Alphaproteobacteria</taxon>
        <taxon>Rhodobacterales</taxon>
        <taxon>Paracoccaceae</taxon>
        <taxon>Qingshengfaniella</taxon>
    </lineage>
</organism>
<dbReference type="GO" id="GO:0008374">
    <property type="term" value="F:O-acyltransferase activity"/>
    <property type="evidence" value="ECO:0007669"/>
    <property type="project" value="TreeGrafter"/>
</dbReference>
<evidence type="ECO:0000256" key="2">
    <source>
        <dbReference type="ARBA" id="ARBA00022679"/>
    </source>
</evidence>
<keyword evidence="4" id="KW-1185">Reference proteome</keyword>
<dbReference type="Gene3D" id="2.160.10.10">
    <property type="entry name" value="Hexapeptide repeat proteins"/>
    <property type="match status" value="1"/>
</dbReference>
<dbReference type="Proteomes" id="UP000318483">
    <property type="component" value="Plasmid unnamed1"/>
</dbReference>